<evidence type="ECO:0000256" key="25">
    <source>
        <dbReference type="SAM" id="Phobius"/>
    </source>
</evidence>
<evidence type="ECO:0000256" key="13">
    <source>
        <dbReference type="ARBA" id="ARBA00022833"/>
    </source>
</evidence>
<reference evidence="27" key="2">
    <citation type="submission" date="2025-08" db="UniProtKB">
        <authorList>
            <consortium name="Ensembl"/>
        </authorList>
    </citation>
    <scope>IDENTIFICATION</scope>
</reference>
<keyword evidence="28" id="KW-1185">Reference proteome</keyword>
<keyword evidence="9" id="KW-0479">Metal-binding</keyword>
<feature type="transmembrane region" description="Helical" evidence="25">
    <location>
        <begin position="380"/>
        <end position="400"/>
    </location>
</feature>
<dbReference type="InParanoid" id="A0A2R8MDB4"/>
<keyword evidence="7" id="KW-0808">Transferase</keyword>
<dbReference type="GO" id="GO:0005741">
    <property type="term" value="C:mitochondrial outer membrane"/>
    <property type="evidence" value="ECO:0007669"/>
    <property type="project" value="UniProtKB-SubCell"/>
</dbReference>
<dbReference type="GO" id="GO:0050689">
    <property type="term" value="P:negative regulation of defense response to virus by host"/>
    <property type="evidence" value="ECO:0007669"/>
    <property type="project" value="Ensembl"/>
</dbReference>
<dbReference type="GO" id="GO:0008270">
    <property type="term" value="F:zinc ion binding"/>
    <property type="evidence" value="ECO:0007669"/>
    <property type="project" value="UniProtKB-KW"/>
</dbReference>
<dbReference type="GO" id="GO:0000209">
    <property type="term" value="P:protein polyubiquitination"/>
    <property type="evidence" value="ECO:0007669"/>
    <property type="project" value="Ensembl"/>
</dbReference>
<comment type="subunit">
    <text evidence="18">Homooligomer. Interacts with MAP3K7/TAK1. Interacts with UBC9. Interacts with and sumoylates DNM1L. Interacts with MAVS. Interacts with TP53 (via N-terminus); the interaction leads to ubiquitination and proteasomal degradation of TP53.</text>
</comment>
<evidence type="ECO:0000256" key="3">
    <source>
        <dbReference type="ARBA" id="ARBA00004374"/>
    </source>
</evidence>
<evidence type="ECO:0000313" key="27">
    <source>
        <dbReference type="Ensembl" id="ENSCJAP00000057740.3"/>
    </source>
</evidence>
<dbReference type="GO" id="GO:0043025">
    <property type="term" value="C:neuronal cell body"/>
    <property type="evidence" value="ECO:0007669"/>
    <property type="project" value="Ensembl"/>
</dbReference>
<dbReference type="GO" id="GO:0042802">
    <property type="term" value="F:identical protein binding"/>
    <property type="evidence" value="ECO:0007669"/>
    <property type="project" value="Ensembl"/>
</dbReference>
<evidence type="ECO:0000256" key="10">
    <source>
        <dbReference type="ARBA" id="ARBA00022771"/>
    </source>
</evidence>
<sequence length="493" mass="55123">MAKTWNNPSNKQPSNPRKQERRRLGRRESQLGPVRRVSKGTATEQWAVAQLPKSSPTAAGETGSYWRLRQPDCHPGNPAFRFALQPLSSASDSGVVRHRWATDFKFPVRSVPGCGWAEGGGESGVTKPILGVSLPLRLGAAMDSGGRPSLCQFILLGTTSVVTAALYSVYRQKARISQELKGAKKVHLGEDLKSILSEAPGKCVPYAVIEGAVRSVKETLNSQFVENCKGVIQRLTLQEHKMVWNRTTHLWNDCSKIIHQRTNTVPFDLVPHEDGVGVAVRVLKPLDSVDLGLETVYEKFHPSIQSFTDVIGHYISGERPKGIQETEEMLKVGATLTGVGELVLDNNSVRLQPPKQGMQYYLSSQDFDSLLQRQESSVRLWKVLALVFGFATCAILFFILRKQYLQRQERLRLKQMQEEFQEHEAQLLSRAKPEDRESLKSACVVCLSSFKSCVFLECGHVCSCTECYRSLPEPKRCPICRQAITRVIPLYNS</sequence>
<dbReference type="OrthoDB" id="66726at2759"/>
<evidence type="ECO:0000256" key="7">
    <source>
        <dbReference type="ARBA" id="ARBA00022679"/>
    </source>
</evidence>
<reference evidence="27" key="3">
    <citation type="submission" date="2025-09" db="UniProtKB">
        <authorList>
            <consortium name="Ensembl"/>
        </authorList>
    </citation>
    <scope>IDENTIFICATION</scope>
</reference>
<evidence type="ECO:0000256" key="16">
    <source>
        <dbReference type="ARBA" id="ARBA00023136"/>
    </source>
</evidence>
<dbReference type="CDD" id="cd16648">
    <property type="entry name" value="mRING-HC-C3HC5_MAPL"/>
    <property type="match status" value="1"/>
</dbReference>
<evidence type="ECO:0000256" key="8">
    <source>
        <dbReference type="ARBA" id="ARBA00022692"/>
    </source>
</evidence>
<evidence type="ECO:0000256" key="21">
    <source>
        <dbReference type="ARBA" id="ARBA00077983"/>
    </source>
</evidence>
<dbReference type="GO" id="GO:0051646">
    <property type="term" value="P:mitochondrion localization"/>
    <property type="evidence" value="ECO:0007669"/>
    <property type="project" value="Ensembl"/>
</dbReference>
<dbReference type="Ensembl" id="ENSCJAT00000075484.3">
    <property type="protein sequence ID" value="ENSCJAP00000057740.3"/>
    <property type="gene ID" value="ENSCJAG00000046628.3"/>
</dbReference>
<dbReference type="PROSITE" id="PS50089">
    <property type="entry name" value="ZF_RING_2"/>
    <property type="match status" value="1"/>
</dbReference>
<dbReference type="Pfam" id="PF13920">
    <property type="entry name" value="zf-C3HC4_3"/>
    <property type="match status" value="1"/>
</dbReference>
<evidence type="ECO:0000259" key="26">
    <source>
        <dbReference type="PROSITE" id="PS50089"/>
    </source>
</evidence>
<evidence type="ECO:0000313" key="28">
    <source>
        <dbReference type="Proteomes" id="UP000008225"/>
    </source>
</evidence>
<dbReference type="InterPro" id="IPR001841">
    <property type="entry name" value="Znf_RING"/>
</dbReference>
<dbReference type="GO" id="GO:1903861">
    <property type="term" value="P:positive regulation of dendrite extension"/>
    <property type="evidence" value="ECO:0007669"/>
    <property type="project" value="Ensembl"/>
</dbReference>
<dbReference type="RefSeq" id="XP_008998801.2">
    <property type="nucleotide sequence ID" value="XM_009000553.4"/>
</dbReference>
<dbReference type="Gene3D" id="3.30.40.10">
    <property type="entry name" value="Zinc/RING finger domain, C3HC4 (zinc finger)"/>
    <property type="match status" value="1"/>
</dbReference>
<feature type="domain" description="RING-type" evidence="26">
    <location>
        <begin position="443"/>
        <end position="481"/>
    </location>
</feature>
<keyword evidence="11" id="KW-0833">Ubl conjugation pathway</keyword>
<evidence type="ECO:0000256" key="19">
    <source>
        <dbReference type="ARBA" id="ARBA00068185"/>
    </source>
</evidence>
<evidence type="ECO:0000256" key="4">
    <source>
        <dbReference type="ARBA" id="ARBA00004718"/>
    </source>
</evidence>
<evidence type="ECO:0000256" key="14">
    <source>
        <dbReference type="ARBA" id="ARBA00022989"/>
    </source>
</evidence>
<name>A0A2R8MDB4_CALJA</name>
<keyword evidence="12" id="KW-1000">Mitochondrion outer membrane</keyword>
<dbReference type="GO" id="GO:0060339">
    <property type="term" value="P:negative regulation of type I interferon-mediated signaling pathway"/>
    <property type="evidence" value="ECO:0007669"/>
    <property type="project" value="Ensembl"/>
</dbReference>
<dbReference type="GO" id="GO:0061630">
    <property type="term" value="F:ubiquitin protein ligase activity"/>
    <property type="evidence" value="ECO:0007669"/>
    <property type="project" value="UniProtKB-EC"/>
</dbReference>
<evidence type="ECO:0000256" key="12">
    <source>
        <dbReference type="ARBA" id="ARBA00022787"/>
    </source>
</evidence>
<dbReference type="GeneID" id="100396919"/>
<evidence type="ECO:0000256" key="17">
    <source>
        <dbReference type="ARBA" id="ARBA00023140"/>
    </source>
</evidence>
<dbReference type="GO" id="GO:0090141">
    <property type="term" value="P:positive regulation of mitochondrial fission"/>
    <property type="evidence" value="ECO:0007669"/>
    <property type="project" value="Ensembl"/>
</dbReference>
<dbReference type="AlphaFoldDB" id="A0A2R8MDB4"/>
<keyword evidence="10 23" id="KW-0863">Zinc-finger</keyword>
<protein>
    <recommendedName>
        <fullName evidence="19">Mitochondrial ubiquitin ligase activator of NFKB 1</fullName>
        <ecNumber evidence="6">2.3.2.27</ecNumber>
    </recommendedName>
    <alternativeName>
        <fullName evidence="20">E3 ubiquitin-protein ligase MUL1</fullName>
    </alternativeName>
    <alternativeName>
        <fullName evidence="22">Protein Hades</fullName>
    </alternativeName>
    <alternativeName>
        <fullName evidence="21">RING-type E3 ubiquitin transferase NFKB 1</fullName>
    </alternativeName>
</protein>
<accession>A0A2R8MDB4</accession>
<evidence type="ECO:0000256" key="18">
    <source>
        <dbReference type="ARBA" id="ARBA00065417"/>
    </source>
</evidence>
<dbReference type="GO" id="GO:0010637">
    <property type="term" value="P:negative regulation of mitochondrial fusion"/>
    <property type="evidence" value="ECO:0007669"/>
    <property type="project" value="Ensembl"/>
</dbReference>
<keyword evidence="8 25" id="KW-0812">Transmembrane</keyword>
<keyword evidence="13" id="KW-0862">Zinc</keyword>
<dbReference type="Pfam" id="PF12483">
    <property type="entry name" value="GIDE"/>
    <property type="match status" value="1"/>
</dbReference>
<dbReference type="InterPro" id="IPR013083">
    <property type="entry name" value="Znf_RING/FYVE/PHD"/>
</dbReference>
<dbReference type="GO" id="GO:0071650">
    <property type="term" value="P:negative regulation of chemokine (C-C motif) ligand 5 production"/>
    <property type="evidence" value="ECO:0007669"/>
    <property type="project" value="Ensembl"/>
</dbReference>
<dbReference type="InterPro" id="IPR051652">
    <property type="entry name" value="MDM2_MDM4_MUL1"/>
</dbReference>
<organism evidence="27 28">
    <name type="scientific">Callithrix jacchus</name>
    <name type="common">White-tufted-ear marmoset</name>
    <name type="synonym">Simia Jacchus</name>
    <dbReference type="NCBI Taxonomy" id="9483"/>
    <lineage>
        <taxon>Eukaryota</taxon>
        <taxon>Metazoa</taxon>
        <taxon>Chordata</taxon>
        <taxon>Craniata</taxon>
        <taxon>Vertebrata</taxon>
        <taxon>Euteleostomi</taxon>
        <taxon>Mammalia</taxon>
        <taxon>Eutheria</taxon>
        <taxon>Euarchontoglires</taxon>
        <taxon>Primates</taxon>
        <taxon>Haplorrhini</taxon>
        <taxon>Platyrrhini</taxon>
        <taxon>Cebidae</taxon>
        <taxon>Callitrichinae</taxon>
        <taxon>Callithrix</taxon>
        <taxon>Callithrix</taxon>
    </lineage>
</organism>
<dbReference type="GO" id="GO:0050821">
    <property type="term" value="P:protein stabilization"/>
    <property type="evidence" value="ECO:0007669"/>
    <property type="project" value="Ensembl"/>
</dbReference>
<comment type="catalytic activity">
    <reaction evidence="1">
        <text>S-ubiquitinyl-[E2 ubiquitin-conjugating enzyme]-L-cysteine + [acceptor protein]-L-lysine = [E2 ubiquitin-conjugating enzyme]-L-cysteine + N(6)-ubiquitinyl-[acceptor protein]-L-lysine.</text>
        <dbReference type="EC" id="2.3.2.27"/>
    </reaction>
</comment>
<dbReference type="Bgee" id="ENSCJAG00000046628">
    <property type="expression patterns" value="Expressed in heart and 6 other cell types or tissues"/>
</dbReference>
<evidence type="ECO:0000256" key="23">
    <source>
        <dbReference type="PROSITE-ProRule" id="PRU00175"/>
    </source>
</evidence>
<dbReference type="Proteomes" id="UP000008225">
    <property type="component" value="Chromosome 7"/>
</dbReference>
<dbReference type="GO" id="GO:0019789">
    <property type="term" value="F:SUMO transferase activity"/>
    <property type="evidence" value="ECO:0007669"/>
    <property type="project" value="Ensembl"/>
</dbReference>
<dbReference type="SUPFAM" id="SSF57850">
    <property type="entry name" value="RING/U-box"/>
    <property type="match status" value="1"/>
</dbReference>
<comment type="pathway">
    <text evidence="4">Protein modification; protein sumoylation.</text>
</comment>
<dbReference type="GO" id="GO:0033235">
    <property type="term" value="P:positive regulation of protein sumoylation"/>
    <property type="evidence" value="ECO:0007669"/>
    <property type="project" value="Ensembl"/>
</dbReference>
<dbReference type="GO" id="GO:0000266">
    <property type="term" value="P:mitochondrial fission"/>
    <property type="evidence" value="ECO:0007669"/>
    <property type="project" value="Ensembl"/>
</dbReference>
<feature type="compositionally biased region" description="Polar residues" evidence="24">
    <location>
        <begin position="1"/>
        <end position="16"/>
    </location>
</feature>
<dbReference type="PANTHER" id="PTHR12183">
    <property type="entry name" value="MITOCHONDRIAL UBIQUITIN LIGASE ACTIVATOR OF NFKB 1"/>
    <property type="match status" value="1"/>
</dbReference>
<comment type="pathway">
    <text evidence="5">Protein modification; protein ubiquitination.</text>
</comment>
<reference evidence="27" key="1">
    <citation type="submission" date="2009-03" db="EMBL/GenBank/DDBJ databases">
        <authorList>
            <person name="Warren W."/>
            <person name="Ye L."/>
            <person name="Minx P."/>
            <person name="Worley K."/>
            <person name="Gibbs R."/>
            <person name="Wilson R.K."/>
        </authorList>
    </citation>
    <scope>NUCLEOTIDE SEQUENCE [LARGE SCALE GENOMIC DNA]</scope>
</reference>
<dbReference type="GO" id="GO:0071360">
    <property type="term" value="P:cellular response to exogenous dsRNA"/>
    <property type="evidence" value="ECO:0007669"/>
    <property type="project" value="Ensembl"/>
</dbReference>
<dbReference type="GO" id="GO:1905091">
    <property type="term" value="P:positive regulation of type 2 mitophagy"/>
    <property type="evidence" value="ECO:0007669"/>
    <property type="project" value="Ensembl"/>
</dbReference>
<keyword evidence="17" id="KW-0576">Peroxisome</keyword>
<dbReference type="GeneTree" id="ENSGT00390000012141"/>
<dbReference type="EC" id="2.3.2.27" evidence="6"/>
<dbReference type="KEGG" id="cjc:100396919"/>
<evidence type="ECO:0000256" key="9">
    <source>
        <dbReference type="ARBA" id="ARBA00022723"/>
    </source>
</evidence>
<dbReference type="GO" id="GO:0002039">
    <property type="term" value="F:p53 binding"/>
    <property type="evidence" value="ECO:0007669"/>
    <property type="project" value="Ensembl"/>
</dbReference>
<keyword evidence="16 25" id="KW-0472">Membrane</keyword>
<evidence type="ECO:0000256" key="24">
    <source>
        <dbReference type="SAM" id="MobiDB-lite"/>
    </source>
</evidence>
<dbReference type="GO" id="GO:0051898">
    <property type="term" value="P:negative regulation of phosphatidylinositol 3-kinase/protein kinase B signal transduction"/>
    <property type="evidence" value="ECO:0007669"/>
    <property type="project" value="Ensembl"/>
</dbReference>
<dbReference type="GO" id="GO:0005777">
    <property type="term" value="C:peroxisome"/>
    <property type="evidence" value="ECO:0007669"/>
    <property type="project" value="UniProtKB-SubCell"/>
</dbReference>
<dbReference type="FunFam" id="3.30.40.10:FF:000351">
    <property type="entry name" value="Mitochondrial ubiquitin ligase activator of NFKB 1"/>
    <property type="match status" value="1"/>
</dbReference>
<evidence type="ECO:0000256" key="2">
    <source>
        <dbReference type="ARBA" id="ARBA00004275"/>
    </source>
</evidence>
<evidence type="ECO:0000256" key="11">
    <source>
        <dbReference type="ARBA" id="ARBA00022786"/>
    </source>
</evidence>
<dbReference type="GO" id="GO:0030424">
    <property type="term" value="C:axon"/>
    <property type="evidence" value="ECO:0007669"/>
    <property type="project" value="Ensembl"/>
</dbReference>
<dbReference type="PANTHER" id="PTHR12183:SF4">
    <property type="entry name" value="MITOCHONDRIAL UBIQUITIN LIGASE ACTIVATOR OF NFKB 1"/>
    <property type="match status" value="1"/>
</dbReference>
<evidence type="ECO:0000256" key="20">
    <source>
        <dbReference type="ARBA" id="ARBA00076767"/>
    </source>
</evidence>
<feature type="region of interest" description="Disordered" evidence="24">
    <location>
        <begin position="1"/>
        <end position="43"/>
    </location>
</feature>
<keyword evidence="15" id="KW-0496">Mitochondrion</keyword>
<evidence type="ECO:0000256" key="15">
    <source>
        <dbReference type="ARBA" id="ARBA00023128"/>
    </source>
</evidence>
<evidence type="ECO:0000256" key="6">
    <source>
        <dbReference type="ARBA" id="ARBA00012483"/>
    </source>
</evidence>
<dbReference type="FunCoup" id="A0A2R8MDB4">
    <property type="interactions" value="830"/>
</dbReference>
<dbReference type="GO" id="GO:0051881">
    <property type="term" value="P:regulation of mitochondrial membrane potential"/>
    <property type="evidence" value="ECO:0007669"/>
    <property type="project" value="Ensembl"/>
</dbReference>
<evidence type="ECO:0000256" key="5">
    <source>
        <dbReference type="ARBA" id="ARBA00004906"/>
    </source>
</evidence>
<evidence type="ECO:0000256" key="22">
    <source>
        <dbReference type="ARBA" id="ARBA00078469"/>
    </source>
</evidence>
<dbReference type="OMA" id="TATEQWA"/>
<proteinExistence type="predicted"/>
<dbReference type="GO" id="GO:1901028">
    <property type="term" value="P:regulation of mitochondrial outer membrane permeabilization involved in apoptotic signaling pathway"/>
    <property type="evidence" value="ECO:0007669"/>
    <property type="project" value="Ensembl"/>
</dbReference>
<keyword evidence="14 25" id="KW-1133">Transmembrane helix</keyword>
<comment type="subcellular location">
    <subcellularLocation>
        <location evidence="3">Mitochondrion outer membrane</location>
        <topology evidence="3">Multi-pass membrane protein</topology>
    </subcellularLocation>
    <subcellularLocation>
        <location evidence="2">Peroxisome</location>
    </subcellularLocation>
</comment>
<dbReference type="CTD" id="79594"/>
<dbReference type="STRING" id="9483.ENSCJAP00000057740"/>
<dbReference type="GO" id="GO:0031648">
    <property type="term" value="P:protein destabilization"/>
    <property type="evidence" value="ECO:0007669"/>
    <property type="project" value="Ensembl"/>
</dbReference>
<dbReference type="InterPro" id="IPR022170">
    <property type="entry name" value="MUL1-like"/>
</dbReference>
<evidence type="ECO:0000256" key="1">
    <source>
        <dbReference type="ARBA" id="ARBA00000900"/>
    </source>
</evidence>
<feature type="region of interest" description="Disordered" evidence="24">
    <location>
        <begin position="50"/>
        <end position="69"/>
    </location>
</feature>
<dbReference type="GO" id="GO:0031625">
    <property type="term" value="F:ubiquitin protein ligase binding"/>
    <property type="evidence" value="ECO:0007669"/>
    <property type="project" value="Ensembl"/>
</dbReference>
<gene>
    <name evidence="27" type="primary">MUL1</name>
</gene>